<dbReference type="InterPro" id="IPR036236">
    <property type="entry name" value="Znf_C2H2_sf"/>
</dbReference>
<protein>
    <recommendedName>
        <fullName evidence="3">C2H2-type domain-containing protein</fullName>
    </recommendedName>
</protein>
<keyword evidence="1" id="KW-0863">Zinc-finger</keyword>
<dbReference type="PROSITE" id="PS50157">
    <property type="entry name" value="ZINC_FINGER_C2H2_2"/>
    <property type="match status" value="3"/>
</dbReference>
<dbReference type="Proteomes" id="UP001152484">
    <property type="component" value="Unassembled WGS sequence"/>
</dbReference>
<evidence type="ECO:0000313" key="4">
    <source>
        <dbReference type="EMBL" id="CAH9090883.1"/>
    </source>
</evidence>
<organism evidence="4 5">
    <name type="scientific">Cuscuta europaea</name>
    <name type="common">European dodder</name>
    <dbReference type="NCBI Taxonomy" id="41803"/>
    <lineage>
        <taxon>Eukaryota</taxon>
        <taxon>Viridiplantae</taxon>
        <taxon>Streptophyta</taxon>
        <taxon>Embryophyta</taxon>
        <taxon>Tracheophyta</taxon>
        <taxon>Spermatophyta</taxon>
        <taxon>Magnoliopsida</taxon>
        <taxon>eudicotyledons</taxon>
        <taxon>Gunneridae</taxon>
        <taxon>Pentapetalae</taxon>
        <taxon>asterids</taxon>
        <taxon>lamiids</taxon>
        <taxon>Solanales</taxon>
        <taxon>Convolvulaceae</taxon>
        <taxon>Cuscuteae</taxon>
        <taxon>Cuscuta</taxon>
        <taxon>Cuscuta subgen. Cuscuta</taxon>
    </lineage>
</organism>
<comment type="caution">
    <text evidence="4">The sequence shown here is derived from an EMBL/GenBank/DDBJ whole genome shotgun (WGS) entry which is preliminary data.</text>
</comment>
<dbReference type="InterPro" id="IPR013087">
    <property type="entry name" value="Znf_C2H2_type"/>
</dbReference>
<dbReference type="Pfam" id="PF13912">
    <property type="entry name" value="zf-C2H2_6"/>
    <property type="match status" value="3"/>
</dbReference>
<dbReference type="SMART" id="SM00355">
    <property type="entry name" value="ZnF_C2H2"/>
    <property type="match status" value="4"/>
</dbReference>
<dbReference type="GO" id="GO:0008270">
    <property type="term" value="F:zinc ion binding"/>
    <property type="evidence" value="ECO:0007669"/>
    <property type="project" value="UniProtKB-KW"/>
</dbReference>
<evidence type="ECO:0000313" key="5">
    <source>
        <dbReference type="Proteomes" id="UP001152484"/>
    </source>
</evidence>
<evidence type="ECO:0000256" key="2">
    <source>
        <dbReference type="SAM" id="MobiDB-lite"/>
    </source>
</evidence>
<reference evidence="4" key="1">
    <citation type="submission" date="2022-07" db="EMBL/GenBank/DDBJ databases">
        <authorList>
            <person name="Macas J."/>
            <person name="Novak P."/>
            <person name="Neumann P."/>
        </authorList>
    </citation>
    <scope>NUCLEOTIDE SEQUENCE</scope>
</reference>
<feature type="domain" description="C2H2-type" evidence="3">
    <location>
        <begin position="115"/>
        <end position="142"/>
    </location>
</feature>
<sequence length="343" mass="38884">MEEENQEPKFFCKFCNKACFTGKSLGGHMRGHLGLIAAAKKQKHKSEASRKNHFLAKNQEISKNTGSPASSSKKKKILCKKCGKRFSSVKGLSGHLKCHSRKQGEEEEEDEDHRHTCRKCDRDFDSIRALYGHMKIHSKRPKEEEYVHSLPNTAITLCPVRKKRSIIKYNKPTLCEIDDVQEAAMSLLMLSMGAGTWAEYLSAKEEFPIRNAEMLNSDYGDADEDDCDSEENLPEQINNLEKGEAFFEPAKFEVMKISKDYVCPICFKVFQSGQALGGHKRAHYTAVNTTEEIKVKRELNFSDDIHNSLDLNLLPPVNGEASMVERVWCLGNELLISTSNLQF</sequence>
<dbReference type="EMBL" id="CAMAPE010000025">
    <property type="protein sequence ID" value="CAH9090883.1"/>
    <property type="molecule type" value="Genomic_DNA"/>
</dbReference>
<keyword evidence="1" id="KW-0479">Metal-binding</keyword>
<evidence type="ECO:0000259" key="3">
    <source>
        <dbReference type="PROSITE" id="PS50157"/>
    </source>
</evidence>
<evidence type="ECO:0000256" key="1">
    <source>
        <dbReference type="PROSITE-ProRule" id="PRU00042"/>
    </source>
</evidence>
<dbReference type="OrthoDB" id="6077919at2759"/>
<feature type="compositionally biased region" description="Polar residues" evidence="2">
    <location>
        <begin position="59"/>
        <end position="69"/>
    </location>
</feature>
<dbReference type="PANTHER" id="PTHR46869">
    <property type="entry name" value="C2H2-LIKE ZINC FINGER PROTEIN"/>
    <property type="match status" value="1"/>
</dbReference>
<proteinExistence type="predicted"/>
<name>A0A9P0Z8F1_CUSEU</name>
<keyword evidence="5" id="KW-1185">Reference proteome</keyword>
<dbReference type="SUPFAM" id="SSF57667">
    <property type="entry name" value="beta-beta-alpha zinc fingers"/>
    <property type="match status" value="2"/>
</dbReference>
<dbReference type="PROSITE" id="PS00028">
    <property type="entry name" value="ZINC_FINGER_C2H2_1"/>
    <property type="match status" value="4"/>
</dbReference>
<feature type="region of interest" description="Disordered" evidence="2">
    <location>
        <begin position="42"/>
        <end position="72"/>
    </location>
</feature>
<feature type="domain" description="C2H2-type" evidence="3">
    <location>
        <begin position="261"/>
        <end position="283"/>
    </location>
</feature>
<feature type="domain" description="C2H2-type" evidence="3">
    <location>
        <begin position="77"/>
        <end position="104"/>
    </location>
</feature>
<dbReference type="PANTHER" id="PTHR46869:SF7">
    <property type="entry name" value="ZINC FINGER PROTEIN ZAT9-LIKE"/>
    <property type="match status" value="1"/>
</dbReference>
<accession>A0A9P0Z8F1</accession>
<dbReference type="Gene3D" id="3.30.160.60">
    <property type="entry name" value="Classic Zinc Finger"/>
    <property type="match status" value="1"/>
</dbReference>
<keyword evidence="1" id="KW-0862">Zinc</keyword>
<dbReference type="AlphaFoldDB" id="A0A9P0Z8F1"/>
<gene>
    <name evidence="4" type="ORF">CEURO_LOCUS11397</name>
</gene>